<comment type="caution">
    <text evidence="4">The sequence shown here is derived from an EMBL/GenBank/DDBJ whole genome shotgun (WGS) entry which is preliminary data.</text>
</comment>
<comment type="similarity">
    <text evidence="1">Belongs to the NifX/NifY family.</text>
</comment>
<dbReference type="CDD" id="cd00853">
    <property type="entry name" value="NifX"/>
    <property type="match status" value="1"/>
</dbReference>
<sequence length="123" mass="13966">MRIAIASQDLTRIDAHLGWTKNLMLYEVTAEGYRHLSTRTFQDGLHPDGDHDKLNQRLEALQGCAMVFLAAVGPEGELGLARQRITAVRDFAGEPIALALDALRDRLRANDSRWLRQEERRSR</sequence>
<dbReference type="Gene3D" id="3.30.420.130">
    <property type="entry name" value="Dinitrogenase iron-molybdenum cofactor biosynthesis domain"/>
    <property type="match status" value="1"/>
</dbReference>
<evidence type="ECO:0000256" key="1">
    <source>
        <dbReference type="ARBA" id="ARBA00010285"/>
    </source>
</evidence>
<proteinExistence type="inferred from homology"/>
<evidence type="ECO:0000256" key="2">
    <source>
        <dbReference type="ARBA" id="ARBA00023231"/>
    </source>
</evidence>
<dbReference type="InterPro" id="IPR003731">
    <property type="entry name" value="Di-Nase_FeMo-co_biosynth"/>
</dbReference>
<accession>A0A1J5S2H8</accession>
<protein>
    <submittedName>
        <fullName evidence="4">Dinitrogenase iron-molybdenum cofactor</fullName>
    </submittedName>
</protein>
<reference evidence="4" key="1">
    <citation type="submission" date="2016-10" db="EMBL/GenBank/DDBJ databases">
        <title>Sequence of Gallionella enrichment culture.</title>
        <authorList>
            <person name="Poehlein A."/>
            <person name="Muehling M."/>
            <person name="Daniel R."/>
        </authorList>
    </citation>
    <scope>NUCLEOTIDE SEQUENCE</scope>
</reference>
<evidence type="ECO:0000313" key="4">
    <source>
        <dbReference type="EMBL" id="OIQ94549.1"/>
    </source>
</evidence>
<dbReference type="InterPro" id="IPR036105">
    <property type="entry name" value="DiNase_FeMo-co_biosyn_sf"/>
</dbReference>
<name>A0A1J5S2H8_9ZZZZ</name>
<feature type="domain" description="Dinitrogenase iron-molybdenum cofactor biosynthesis" evidence="3">
    <location>
        <begin position="11"/>
        <end position="103"/>
    </location>
</feature>
<dbReference type="PANTHER" id="PTHR33937:SF1">
    <property type="entry name" value="IRON-MOLIBDENUM COFACTOR PROCESSING PROTEIN"/>
    <property type="match status" value="1"/>
</dbReference>
<gene>
    <name evidence="4" type="ORF">GALL_235070</name>
</gene>
<keyword evidence="2" id="KW-0535">Nitrogen fixation</keyword>
<dbReference type="AlphaFoldDB" id="A0A1J5S2H8"/>
<dbReference type="Pfam" id="PF02579">
    <property type="entry name" value="Nitro_FeMo-Co"/>
    <property type="match status" value="1"/>
</dbReference>
<dbReference type="SUPFAM" id="SSF53146">
    <property type="entry name" value="Nitrogenase accessory factor-like"/>
    <property type="match status" value="1"/>
</dbReference>
<dbReference type="EMBL" id="MLJW01000184">
    <property type="protein sequence ID" value="OIQ94549.1"/>
    <property type="molecule type" value="Genomic_DNA"/>
</dbReference>
<dbReference type="PANTHER" id="PTHR33937">
    <property type="entry name" value="IRON-MOLYBDENUM PROTEIN-RELATED-RELATED"/>
    <property type="match status" value="1"/>
</dbReference>
<dbReference type="InterPro" id="IPR034169">
    <property type="entry name" value="NifX-like"/>
</dbReference>
<organism evidence="4">
    <name type="scientific">mine drainage metagenome</name>
    <dbReference type="NCBI Taxonomy" id="410659"/>
    <lineage>
        <taxon>unclassified sequences</taxon>
        <taxon>metagenomes</taxon>
        <taxon>ecological metagenomes</taxon>
    </lineage>
</organism>
<evidence type="ECO:0000259" key="3">
    <source>
        <dbReference type="Pfam" id="PF02579"/>
    </source>
</evidence>
<dbReference type="InterPro" id="IPR051840">
    <property type="entry name" value="NifX/NifY_domain"/>
</dbReference>